<dbReference type="SUPFAM" id="SSF50814">
    <property type="entry name" value="Lipocalins"/>
    <property type="match status" value="1"/>
</dbReference>
<dbReference type="GO" id="GO:0030682">
    <property type="term" value="P:symbiont-mediated perturbation of host defenses"/>
    <property type="evidence" value="ECO:0007669"/>
    <property type="project" value="InterPro"/>
</dbReference>
<feature type="chain" id="PRO_5001660382" evidence="5">
    <location>
        <begin position="19"/>
        <end position="205"/>
    </location>
</feature>
<dbReference type="InterPro" id="IPR012674">
    <property type="entry name" value="Calycin"/>
</dbReference>
<dbReference type="AlphaFoldDB" id="A0A069DPF1"/>
<feature type="signal peptide" evidence="5">
    <location>
        <begin position="1"/>
        <end position="18"/>
    </location>
</feature>
<evidence type="ECO:0000256" key="4">
    <source>
        <dbReference type="ARBA" id="ARBA00034121"/>
    </source>
</evidence>
<accession>A0A069DPF1</accession>
<dbReference type="InterPro" id="IPR005657">
    <property type="entry name" value="Triabi/Procalin"/>
</dbReference>
<name>A0A069DPF1_9HEMI</name>
<organism evidence="6">
    <name type="scientific">Panstrongylus megistus</name>
    <dbReference type="NCBI Taxonomy" id="65343"/>
    <lineage>
        <taxon>Eukaryota</taxon>
        <taxon>Metazoa</taxon>
        <taxon>Ecdysozoa</taxon>
        <taxon>Arthropoda</taxon>
        <taxon>Hexapoda</taxon>
        <taxon>Insecta</taxon>
        <taxon>Pterygota</taxon>
        <taxon>Neoptera</taxon>
        <taxon>Paraneoptera</taxon>
        <taxon>Hemiptera</taxon>
        <taxon>Heteroptera</taxon>
        <taxon>Panheteroptera</taxon>
        <taxon>Cimicomorpha</taxon>
        <taxon>Reduviidae</taxon>
        <taxon>Triatominae</taxon>
        <taxon>Panstrongylus</taxon>
    </lineage>
</organism>
<evidence type="ECO:0000256" key="2">
    <source>
        <dbReference type="ARBA" id="ARBA00022525"/>
    </source>
</evidence>
<dbReference type="EMBL" id="GBGD01002961">
    <property type="protein sequence ID" value="JAC85928.1"/>
    <property type="molecule type" value="mRNA"/>
</dbReference>
<protein>
    <submittedName>
        <fullName evidence="6">Putative tm816 triabin-like lipocalin</fullName>
    </submittedName>
</protein>
<dbReference type="CDD" id="cd19423">
    <property type="entry name" value="lipocalin_LTBP1-like"/>
    <property type="match status" value="1"/>
</dbReference>
<evidence type="ECO:0000313" key="6">
    <source>
        <dbReference type="EMBL" id="JAC85928.1"/>
    </source>
</evidence>
<dbReference type="GO" id="GO:0005576">
    <property type="term" value="C:extracellular region"/>
    <property type="evidence" value="ECO:0007669"/>
    <property type="project" value="UniProtKB-SubCell"/>
</dbReference>
<comment type="subcellular location">
    <subcellularLocation>
        <location evidence="1">Secreted</location>
    </subcellularLocation>
</comment>
<dbReference type="Pfam" id="PF03973">
    <property type="entry name" value="Triabin"/>
    <property type="match status" value="1"/>
</dbReference>
<comment type="similarity">
    <text evidence="4">Belongs to the calycin superfamily. Triabin family.</text>
</comment>
<reference evidence="6" key="1">
    <citation type="journal article" date="2015" name="J. Med. Entomol.">
        <title>A Deep Insight Into the Sialotranscriptome of the Chagas Disease Vector, Panstrongylus megistus (Hemiptera: Heteroptera).</title>
        <authorList>
            <person name="Ribeiro J.M."/>
            <person name="Schwarz A."/>
            <person name="Francischetti I.M."/>
        </authorList>
    </citation>
    <scope>NUCLEOTIDE SEQUENCE</scope>
    <source>
        <tissue evidence="6">Salivary glands</tissue>
    </source>
</reference>
<keyword evidence="2" id="KW-0964">Secreted</keyword>
<evidence type="ECO:0000256" key="1">
    <source>
        <dbReference type="ARBA" id="ARBA00004613"/>
    </source>
</evidence>
<proteinExistence type="evidence at transcript level"/>
<sequence>MKTIFVVTFFGILTFAFADYPTLKECQQHEPIPNFNSTSFLKGTWFVTNAKHGSNSTVCRRYKTRLKEGIVKLNGDGYYNFKKQTFFKVRCEGQKSRHNGGKFTLQCKQTAQGYDITINLELEITVLETDYSNFAVMYRCAKIPHESATLFEDNLLVLHRKPTITNGQDSRITETLKKHNLCLAHFISRKGVVCPVPPNVNKRKN</sequence>
<evidence type="ECO:0000256" key="3">
    <source>
        <dbReference type="ARBA" id="ARBA00022729"/>
    </source>
</evidence>
<evidence type="ECO:0000256" key="5">
    <source>
        <dbReference type="SAM" id="SignalP"/>
    </source>
</evidence>
<dbReference type="Gene3D" id="2.40.128.20">
    <property type="match status" value="1"/>
</dbReference>
<keyword evidence="3 5" id="KW-0732">Signal</keyword>